<name>A0A1I7B6K7_9ENTR</name>
<dbReference type="AlphaFoldDB" id="A0A1I7B6K7"/>
<organism evidence="2 3">
    <name type="scientific">Kosakonia arachidis</name>
    <dbReference type="NCBI Taxonomy" id="551989"/>
    <lineage>
        <taxon>Bacteria</taxon>
        <taxon>Pseudomonadati</taxon>
        <taxon>Pseudomonadota</taxon>
        <taxon>Gammaproteobacteria</taxon>
        <taxon>Enterobacterales</taxon>
        <taxon>Enterobacteriaceae</taxon>
        <taxon>Kosakonia</taxon>
    </lineage>
</organism>
<keyword evidence="3" id="KW-1185">Reference proteome</keyword>
<dbReference type="SUPFAM" id="SSF54909">
    <property type="entry name" value="Dimeric alpha+beta barrel"/>
    <property type="match status" value="1"/>
</dbReference>
<dbReference type="EMBL" id="FPAU01000002">
    <property type="protein sequence ID" value="SFT82772.1"/>
    <property type="molecule type" value="Genomic_DNA"/>
</dbReference>
<dbReference type="Gene3D" id="3.30.70.100">
    <property type="match status" value="1"/>
</dbReference>
<dbReference type="InterPro" id="IPR011008">
    <property type="entry name" value="Dimeric_a/b-barrel"/>
</dbReference>
<gene>
    <name evidence="2" type="ORF">SAMN05192562_102330</name>
</gene>
<keyword evidence="1" id="KW-1133">Transmembrane helix</keyword>
<protein>
    <submittedName>
        <fullName evidence="2">NIPSNAP protein</fullName>
    </submittedName>
</protein>
<evidence type="ECO:0000256" key="1">
    <source>
        <dbReference type="SAM" id="Phobius"/>
    </source>
</evidence>
<dbReference type="Proteomes" id="UP000199187">
    <property type="component" value="Unassembled WGS sequence"/>
</dbReference>
<keyword evidence="1" id="KW-0472">Membrane</keyword>
<evidence type="ECO:0000313" key="3">
    <source>
        <dbReference type="Proteomes" id="UP000199187"/>
    </source>
</evidence>
<reference evidence="3" key="1">
    <citation type="submission" date="2016-10" db="EMBL/GenBank/DDBJ databases">
        <authorList>
            <person name="Varghese N."/>
            <person name="Submissions S."/>
        </authorList>
    </citation>
    <scope>NUCLEOTIDE SEQUENCE [LARGE SCALE GENOMIC DNA]</scope>
    <source>
        <strain evidence="3">Ah-143</strain>
    </source>
</reference>
<proteinExistence type="predicted"/>
<accession>A0A1I7B6K7</accession>
<evidence type="ECO:0000313" key="2">
    <source>
        <dbReference type="EMBL" id="SFT82772.1"/>
    </source>
</evidence>
<feature type="transmembrane region" description="Helical" evidence="1">
    <location>
        <begin position="14"/>
        <end position="36"/>
    </location>
</feature>
<sequence>MCQSAFEPQSILQLFLYMVYGCLMSCASRASSVYFINTIREPHNATNGDNFLRTVEILQYTLRKGTGTAFHALMQQISAPLHQRHGIDIVSFGNSLHDSDCYYLIRAFDSPENMATVLEAFYSSNDWLSGPRKDIIDSIEVSIKTVMNLPPESVDGLRVQS</sequence>
<keyword evidence="1" id="KW-0812">Transmembrane</keyword>